<organism evidence="2 3">
    <name type="scientific">Streptomyces spectabilis</name>
    <dbReference type="NCBI Taxonomy" id="68270"/>
    <lineage>
        <taxon>Bacteria</taxon>
        <taxon>Bacillati</taxon>
        <taxon>Actinomycetota</taxon>
        <taxon>Actinomycetes</taxon>
        <taxon>Kitasatosporales</taxon>
        <taxon>Streptomycetaceae</taxon>
        <taxon>Streptomyces</taxon>
    </lineage>
</organism>
<dbReference type="Proteomes" id="UP000316806">
    <property type="component" value="Chromosome"/>
</dbReference>
<dbReference type="InterPro" id="IPR004360">
    <property type="entry name" value="Glyas_Fos-R_dOase_dom"/>
</dbReference>
<dbReference type="SUPFAM" id="SSF54593">
    <property type="entry name" value="Glyoxalase/Bleomycin resistance protein/Dihydroxybiphenyl dioxygenase"/>
    <property type="match status" value="1"/>
</dbReference>
<dbReference type="EMBL" id="CP040916">
    <property type="protein sequence ID" value="QDQ11193.1"/>
    <property type="molecule type" value="Genomic_DNA"/>
</dbReference>
<sequence length="144" mass="15429">MEWTLEVVTLPVSDLDRAKEFYETKCGFKADLDSEVAPGVRVIQITPPGSRCSFAMMTGLPPAPGQEAMAPGSMHGLQLCVTDIEAARAELAGRGVDVTPVRTLGARGWEDGKGDAEWSSFCFFKDPDGNGWTVQEAPAPLSAR</sequence>
<evidence type="ECO:0000313" key="3">
    <source>
        <dbReference type="Proteomes" id="UP000316806"/>
    </source>
</evidence>
<proteinExistence type="predicted"/>
<dbReference type="InterPro" id="IPR029068">
    <property type="entry name" value="Glyas_Bleomycin-R_OHBP_Dase"/>
</dbReference>
<evidence type="ECO:0000259" key="1">
    <source>
        <dbReference type="PROSITE" id="PS51819"/>
    </source>
</evidence>
<reference evidence="2 3" key="1">
    <citation type="journal article" date="2019" name="J. Ind. Microbiol. Biotechnol.">
        <title>The complete genomic sequence of Streptomyces spectabilis NRRL-2792 and identification of secondary metabolite biosynthetic gene clusters.</title>
        <authorList>
            <person name="Sinha A."/>
            <person name="Phillips-Salemka S."/>
            <person name="Niraula T.A."/>
            <person name="Short K.A."/>
            <person name="Niraula N.P."/>
        </authorList>
    </citation>
    <scope>NUCLEOTIDE SEQUENCE [LARGE SCALE GENOMIC DNA]</scope>
    <source>
        <strain evidence="2 3">NRRL 2792</strain>
    </source>
</reference>
<accession>A0A516R6A1</accession>
<dbReference type="PANTHER" id="PTHR36437:SF2">
    <property type="entry name" value="GLYOXALASE_BLEOMYCIN RESISTANCE PROTEIN_DIOXYGENASE"/>
    <property type="match status" value="1"/>
</dbReference>
<gene>
    <name evidence="2" type="ORF">FH965_11835</name>
</gene>
<evidence type="ECO:0000313" key="2">
    <source>
        <dbReference type="EMBL" id="QDQ11193.1"/>
    </source>
</evidence>
<dbReference type="PROSITE" id="PS51819">
    <property type="entry name" value="VOC"/>
    <property type="match status" value="1"/>
</dbReference>
<dbReference type="PANTHER" id="PTHR36437">
    <property type="entry name" value="GLYOXALASE/BLEOMYCIN RESISTANCE PROTEIN/DIOXYGENASE"/>
    <property type="match status" value="1"/>
</dbReference>
<dbReference type="Gene3D" id="3.10.180.10">
    <property type="entry name" value="2,3-Dihydroxybiphenyl 1,2-Dioxygenase, domain 1"/>
    <property type="match status" value="1"/>
</dbReference>
<name>A0A516R6A1_STRST</name>
<dbReference type="AlphaFoldDB" id="A0A516R6A1"/>
<dbReference type="InterPro" id="IPR037523">
    <property type="entry name" value="VOC_core"/>
</dbReference>
<protein>
    <submittedName>
        <fullName evidence="2">VOC family protein</fullName>
    </submittedName>
</protein>
<dbReference type="RefSeq" id="WP_144003093.1">
    <property type="nucleotide sequence ID" value="NZ_CP040916.1"/>
</dbReference>
<feature type="domain" description="VOC" evidence="1">
    <location>
        <begin position="4"/>
        <end position="137"/>
    </location>
</feature>
<dbReference type="Pfam" id="PF00903">
    <property type="entry name" value="Glyoxalase"/>
    <property type="match status" value="1"/>
</dbReference>